<feature type="chain" id="PRO_5026657517" description="DUF2782 domain-containing protein" evidence="2">
    <location>
        <begin position="25"/>
        <end position="151"/>
    </location>
</feature>
<feature type="signal peptide" evidence="2">
    <location>
        <begin position="1"/>
        <end position="24"/>
    </location>
</feature>
<protein>
    <recommendedName>
        <fullName evidence="5">DUF2782 domain-containing protein</fullName>
    </recommendedName>
</protein>
<evidence type="ECO:0008006" key="5">
    <source>
        <dbReference type="Google" id="ProtNLM"/>
    </source>
</evidence>
<dbReference type="OrthoDB" id="8592283at2"/>
<sequence length="151" mass="16213">MLMKCSLRLMTVVAALGFALNAQAESIASSASSAGSASSGSVSDSLSGSSNSSHNGRKVADGDYRIIQIAATPDHAGRTRVTMQAEDPEQRIVLDLPDTTFDRQQLAVGDAMYAHNRVYGIEFGRADNRQPFYLVLADEWYGELASRPLSL</sequence>
<feature type="compositionally biased region" description="Low complexity" evidence="1">
    <location>
        <begin position="32"/>
        <end position="53"/>
    </location>
</feature>
<name>A0A6L6PGK7_9BURK</name>
<dbReference type="RefSeq" id="WP_155463703.1">
    <property type="nucleotide sequence ID" value="NZ_WNKY01000010.1"/>
</dbReference>
<keyword evidence="4" id="KW-1185">Reference proteome</keyword>
<evidence type="ECO:0000313" key="4">
    <source>
        <dbReference type="Proteomes" id="UP000475582"/>
    </source>
</evidence>
<accession>A0A6L6PGK7</accession>
<gene>
    <name evidence="3" type="ORF">GM676_11475</name>
</gene>
<dbReference type="Proteomes" id="UP000475582">
    <property type="component" value="Unassembled WGS sequence"/>
</dbReference>
<evidence type="ECO:0000256" key="2">
    <source>
        <dbReference type="SAM" id="SignalP"/>
    </source>
</evidence>
<organism evidence="3 4">
    <name type="scientific">Duganella radicis</name>
    <dbReference type="NCBI Taxonomy" id="551988"/>
    <lineage>
        <taxon>Bacteria</taxon>
        <taxon>Pseudomonadati</taxon>
        <taxon>Pseudomonadota</taxon>
        <taxon>Betaproteobacteria</taxon>
        <taxon>Burkholderiales</taxon>
        <taxon>Oxalobacteraceae</taxon>
        <taxon>Telluria group</taxon>
        <taxon>Duganella</taxon>
    </lineage>
</organism>
<evidence type="ECO:0000313" key="3">
    <source>
        <dbReference type="EMBL" id="MTV38196.1"/>
    </source>
</evidence>
<evidence type="ECO:0000256" key="1">
    <source>
        <dbReference type="SAM" id="MobiDB-lite"/>
    </source>
</evidence>
<dbReference type="AlphaFoldDB" id="A0A6L6PGK7"/>
<reference evidence="3 4" key="1">
    <citation type="submission" date="2019-11" db="EMBL/GenBank/DDBJ databases">
        <title>Type strains purchased from KCTC, JCM and DSMZ.</title>
        <authorList>
            <person name="Lu H."/>
        </authorList>
    </citation>
    <scope>NUCLEOTIDE SEQUENCE [LARGE SCALE GENOMIC DNA]</scope>
    <source>
        <strain evidence="3 4">KCTC 22382</strain>
    </source>
</reference>
<feature type="region of interest" description="Disordered" evidence="1">
    <location>
        <begin position="32"/>
        <end position="59"/>
    </location>
</feature>
<dbReference type="EMBL" id="WNKY01000010">
    <property type="protein sequence ID" value="MTV38196.1"/>
    <property type="molecule type" value="Genomic_DNA"/>
</dbReference>
<keyword evidence="2" id="KW-0732">Signal</keyword>
<comment type="caution">
    <text evidence="3">The sequence shown here is derived from an EMBL/GenBank/DDBJ whole genome shotgun (WGS) entry which is preliminary data.</text>
</comment>
<proteinExistence type="predicted"/>